<dbReference type="SUPFAM" id="SSF50475">
    <property type="entry name" value="FMN-binding split barrel"/>
    <property type="match status" value="1"/>
</dbReference>
<protein>
    <recommendedName>
        <fullName evidence="3">Nitroreductase family deazaflavin-dependent oxidoreductase</fullName>
    </recommendedName>
</protein>
<organism evidence="1 2">
    <name type="scientific">Candidatus Thermofonsia Clade 1 bacterium</name>
    <dbReference type="NCBI Taxonomy" id="2364210"/>
    <lineage>
        <taxon>Bacteria</taxon>
        <taxon>Bacillati</taxon>
        <taxon>Chloroflexota</taxon>
        <taxon>Candidatus Thermofontia</taxon>
        <taxon>Candidatus Thermofonsia Clade 1</taxon>
    </lineage>
</organism>
<accession>A0A2M8P1J1</accession>
<dbReference type="EMBL" id="PGTK01000003">
    <property type="protein sequence ID" value="PJF31414.1"/>
    <property type="molecule type" value="Genomic_DNA"/>
</dbReference>
<dbReference type="Proteomes" id="UP000228921">
    <property type="component" value="Unassembled WGS sequence"/>
</dbReference>
<dbReference type="GO" id="GO:0016491">
    <property type="term" value="F:oxidoreductase activity"/>
    <property type="evidence" value="ECO:0007669"/>
    <property type="project" value="InterPro"/>
</dbReference>
<evidence type="ECO:0000313" key="1">
    <source>
        <dbReference type="EMBL" id="PJF31414.1"/>
    </source>
</evidence>
<evidence type="ECO:0008006" key="3">
    <source>
        <dbReference type="Google" id="ProtNLM"/>
    </source>
</evidence>
<dbReference type="InterPro" id="IPR004378">
    <property type="entry name" value="F420H2_quin_Rdtase"/>
</dbReference>
<evidence type="ECO:0000313" key="2">
    <source>
        <dbReference type="Proteomes" id="UP000228921"/>
    </source>
</evidence>
<reference evidence="1 2" key="1">
    <citation type="submission" date="2017-11" db="EMBL/GenBank/DDBJ databases">
        <title>Evolution of Phototrophy in the Chloroflexi Phylum Driven by Horizontal Gene Transfer.</title>
        <authorList>
            <person name="Ward L.M."/>
            <person name="Hemp J."/>
            <person name="Shih P.M."/>
            <person name="Mcglynn S.E."/>
            <person name="Fischer W."/>
        </authorList>
    </citation>
    <scope>NUCLEOTIDE SEQUENCE [LARGE SCALE GENOMIC DNA]</scope>
    <source>
        <strain evidence="1">CP2_2F</strain>
    </source>
</reference>
<dbReference type="Pfam" id="PF04075">
    <property type="entry name" value="F420H2_quin_red"/>
    <property type="match status" value="1"/>
</dbReference>
<proteinExistence type="predicted"/>
<dbReference type="InterPro" id="IPR012349">
    <property type="entry name" value="Split_barrel_FMN-bd"/>
</dbReference>
<dbReference type="AlphaFoldDB" id="A0A2M8P1J1"/>
<dbReference type="Gene3D" id="2.30.110.10">
    <property type="entry name" value="Electron Transport, Fmn-binding Protein, Chain A"/>
    <property type="match status" value="1"/>
</dbReference>
<name>A0A2M8P1J1_9CHLR</name>
<sequence length="117" mass="13155">MRPMSASDELFLYLTTTGRKSGAPHQIEIWFVQHGACYYVVAERREQADWVKNILHTPRVRFSVGIRADQTSALPLTEAQARPLPADDPLAVTICALMDAKYDWSDGLIVELRPLEG</sequence>
<comment type="caution">
    <text evidence="1">The sequence shown here is derived from an EMBL/GenBank/DDBJ whole genome shotgun (WGS) entry which is preliminary data.</text>
</comment>
<gene>
    <name evidence="1" type="ORF">CUN51_03525</name>
</gene>